<dbReference type="AlphaFoldDB" id="A0A7C2V5A1"/>
<proteinExistence type="predicted"/>
<gene>
    <name evidence="1" type="ORF">ENO47_05145</name>
</gene>
<accession>A0A7C2V5A1</accession>
<dbReference type="EMBL" id="DSFP01000041">
    <property type="protein sequence ID" value="HEW46042.1"/>
    <property type="molecule type" value="Genomic_DNA"/>
</dbReference>
<name>A0A7C2V5A1_9AQUI</name>
<protein>
    <submittedName>
        <fullName evidence="1">Uncharacterized protein</fullName>
    </submittedName>
</protein>
<comment type="caution">
    <text evidence="1">The sequence shown here is derived from an EMBL/GenBank/DDBJ whole genome shotgun (WGS) entry which is preliminary data.</text>
</comment>
<organism evidence="1">
    <name type="scientific">Hydrogenobacter sp</name>
    <dbReference type="NCBI Taxonomy" id="2152829"/>
    <lineage>
        <taxon>Bacteria</taxon>
        <taxon>Pseudomonadati</taxon>
        <taxon>Aquificota</taxon>
        <taxon>Aquificia</taxon>
        <taxon>Aquificales</taxon>
        <taxon>Aquificaceae</taxon>
        <taxon>Hydrogenobacter</taxon>
    </lineage>
</organism>
<evidence type="ECO:0000313" key="1">
    <source>
        <dbReference type="EMBL" id="HEW46042.1"/>
    </source>
</evidence>
<reference evidence="1" key="1">
    <citation type="journal article" date="2020" name="mSystems">
        <title>Genome- and Community-Level Interaction Insights into Carbon Utilization and Element Cycling Functions of Hydrothermarchaeota in Hydrothermal Sediment.</title>
        <authorList>
            <person name="Zhou Z."/>
            <person name="Liu Y."/>
            <person name="Xu W."/>
            <person name="Pan J."/>
            <person name="Luo Z.H."/>
            <person name="Li M."/>
        </authorList>
    </citation>
    <scope>NUCLEOTIDE SEQUENCE [LARGE SCALE GENOMIC DNA]</scope>
    <source>
        <strain evidence="1">SpSt-132</strain>
    </source>
</reference>
<sequence length="85" mass="9855">MNFLRTRSGRYLNTLHVISLSVEEAKIEVEGKKRLVYKVVAYMSQPLLPAVLGIYSTEEKAFEVLEDIIGRLSRDERIIHIESEY</sequence>